<evidence type="ECO:0000259" key="7">
    <source>
        <dbReference type="PROSITE" id="PS50835"/>
    </source>
</evidence>
<reference evidence="8" key="2">
    <citation type="submission" date="2025-09" db="UniProtKB">
        <authorList>
            <consortium name="Ensembl"/>
        </authorList>
    </citation>
    <scope>IDENTIFICATION</scope>
</reference>
<reference evidence="8" key="1">
    <citation type="submission" date="2025-08" db="UniProtKB">
        <authorList>
            <consortium name="Ensembl"/>
        </authorList>
    </citation>
    <scope>IDENTIFICATION</scope>
</reference>
<dbReference type="InterPro" id="IPR036179">
    <property type="entry name" value="Ig-like_dom_sf"/>
</dbReference>
<dbReference type="Proteomes" id="UP000694427">
    <property type="component" value="Unplaced"/>
</dbReference>
<feature type="domain" description="Ig-like" evidence="7">
    <location>
        <begin position="23"/>
        <end position="149"/>
    </location>
</feature>
<dbReference type="Pfam" id="PF07686">
    <property type="entry name" value="V-set"/>
    <property type="match status" value="1"/>
</dbReference>
<evidence type="ECO:0000256" key="5">
    <source>
        <dbReference type="SAM" id="Phobius"/>
    </source>
</evidence>
<keyword evidence="5" id="KW-1133">Transmembrane helix</keyword>
<proteinExistence type="predicted"/>
<feature type="chain" id="PRO_5034828840" evidence="6">
    <location>
        <begin position="23"/>
        <end position="390"/>
    </location>
</feature>
<dbReference type="Ensembl" id="ENSCCRT00010020228.1">
    <property type="protein sequence ID" value="ENSCCRP00010018530.1"/>
    <property type="gene ID" value="ENSCCRG00010007915.1"/>
</dbReference>
<evidence type="ECO:0000256" key="4">
    <source>
        <dbReference type="SAM" id="MobiDB-lite"/>
    </source>
</evidence>
<evidence type="ECO:0000313" key="9">
    <source>
        <dbReference type="Proteomes" id="UP000694427"/>
    </source>
</evidence>
<name>A0A8C1Q5X1_CYPCA</name>
<protein>
    <submittedName>
        <fullName evidence="8">V-set and transmembrane domain containing 4a</fullName>
    </submittedName>
</protein>
<evidence type="ECO:0000313" key="8">
    <source>
        <dbReference type="Ensembl" id="ENSCCRP00010018530.1"/>
    </source>
</evidence>
<dbReference type="SMART" id="SM00409">
    <property type="entry name" value="IG"/>
    <property type="match status" value="1"/>
</dbReference>
<feature type="transmembrane region" description="Helical" evidence="5">
    <location>
        <begin position="244"/>
        <end position="265"/>
    </location>
</feature>
<dbReference type="InterPro" id="IPR003599">
    <property type="entry name" value="Ig_sub"/>
</dbReference>
<keyword evidence="2" id="KW-1015">Disulfide bond</keyword>
<dbReference type="InterPro" id="IPR051102">
    <property type="entry name" value="IgSF_V-set/TM_domain"/>
</dbReference>
<evidence type="ECO:0000256" key="6">
    <source>
        <dbReference type="SAM" id="SignalP"/>
    </source>
</evidence>
<keyword evidence="5" id="KW-0472">Membrane</keyword>
<dbReference type="InterPro" id="IPR013106">
    <property type="entry name" value="Ig_V-set"/>
</dbReference>
<dbReference type="PANTHER" id="PTHR12207:SF8">
    <property type="entry name" value="V-SET AND TRANSMEMBRANE DOMAIN-CONTAINING PROTEIN 4"/>
    <property type="match status" value="1"/>
</dbReference>
<accession>A0A8C1Q5X1</accession>
<keyword evidence="1 6" id="KW-0732">Signal</keyword>
<sequence>MKLSTVAIVLLTRAFIGELSEALNVTVTPGPVSMCMEGDNITLSCLVSQRKRSSHVLVLRWLYFPTPEDEHLVVRMGMKKSKYYGNYSKHFPQSKFHLWEEMDGQIYHLLILNVSLEDRGNYTCKVQEIRKHRNKWRASSNGTGSMELRVHRIPSTGKADVIWRMFEDLYLCAVLICSIGLVCMLVFAMTITCQHLQHKRRLRGDKLLTYSQIIYMSLFKILSSEQNAFQNTSKKNLFLLYDCFSYYHTHIIYVLMLVQFSLYLANYYLVKCPENSSGETVTSVSSSSPAMHRKERRHKPQLRDITEQLPPPQIPAKAPVPRKPRRTKLLKARPTKMPRVVEDSLTYAELELVKPKPELKTDMTGCAQLEPKTQCTGTVYAQILFVEKQV</sequence>
<dbReference type="GO" id="GO:0016020">
    <property type="term" value="C:membrane"/>
    <property type="evidence" value="ECO:0007669"/>
    <property type="project" value="TreeGrafter"/>
</dbReference>
<dbReference type="SUPFAM" id="SSF48726">
    <property type="entry name" value="Immunoglobulin"/>
    <property type="match status" value="1"/>
</dbReference>
<evidence type="ECO:0000256" key="3">
    <source>
        <dbReference type="ARBA" id="ARBA00023319"/>
    </source>
</evidence>
<dbReference type="AlphaFoldDB" id="A0A8C1Q5X1"/>
<feature type="signal peptide" evidence="6">
    <location>
        <begin position="1"/>
        <end position="22"/>
    </location>
</feature>
<keyword evidence="9" id="KW-1185">Reference proteome</keyword>
<evidence type="ECO:0000256" key="2">
    <source>
        <dbReference type="ARBA" id="ARBA00023157"/>
    </source>
</evidence>
<dbReference type="FunFam" id="2.60.40.10:FF:001953">
    <property type="entry name" value="V-set and transmembrane domain containing 4b"/>
    <property type="match status" value="1"/>
</dbReference>
<feature type="transmembrane region" description="Helical" evidence="5">
    <location>
        <begin position="168"/>
        <end position="187"/>
    </location>
</feature>
<feature type="region of interest" description="Disordered" evidence="4">
    <location>
        <begin position="280"/>
        <end position="323"/>
    </location>
</feature>
<organism evidence="8 9">
    <name type="scientific">Cyprinus carpio</name>
    <name type="common">Common carp</name>
    <dbReference type="NCBI Taxonomy" id="7962"/>
    <lineage>
        <taxon>Eukaryota</taxon>
        <taxon>Metazoa</taxon>
        <taxon>Chordata</taxon>
        <taxon>Craniata</taxon>
        <taxon>Vertebrata</taxon>
        <taxon>Euteleostomi</taxon>
        <taxon>Actinopterygii</taxon>
        <taxon>Neopterygii</taxon>
        <taxon>Teleostei</taxon>
        <taxon>Ostariophysi</taxon>
        <taxon>Cypriniformes</taxon>
        <taxon>Cyprinidae</taxon>
        <taxon>Cyprininae</taxon>
        <taxon>Cyprinus</taxon>
    </lineage>
</organism>
<dbReference type="PANTHER" id="PTHR12207">
    <property type="entry name" value="V-SET AND TRANSMEMBRANE DOMAIN-CONTAINING PROTEIN"/>
    <property type="match status" value="1"/>
</dbReference>
<evidence type="ECO:0000256" key="1">
    <source>
        <dbReference type="ARBA" id="ARBA00022729"/>
    </source>
</evidence>
<dbReference type="PROSITE" id="PS50835">
    <property type="entry name" value="IG_LIKE"/>
    <property type="match status" value="1"/>
</dbReference>
<feature type="compositionally biased region" description="Basic residues" evidence="4">
    <location>
        <begin position="291"/>
        <end position="300"/>
    </location>
</feature>
<dbReference type="OMA" id="ITSCQYL"/>
<dbReference type="InterPro" id="IPR013783">
    <property type="entry name" value="Ig-like_fold"/>
</dbReference>
<keyword evidence="3" id="KW-0393">Immunoglobulin domain</keyword>
<keyword evidence="5" id="KW-0812">Transmembrane</keyword>
<dbReference type="InterPro" id="IPR007110">
    <property type="entry name" value="Ig-like_dom"/>
</dbReference>
<dbReference type="Gene3D" id="2.60.40.10">
    <property type="entry name" value="Immunoglobulins"/>
    <property type="match status" value="1"/>
</dbReference>